<name>A0A2H3DU48_ARMGA</name>
<sequence length="222" mass="25083">MTIQERGKEAPWDSPKISGISGRRDPHGSTIQANRATWCVYHHYLHSTSTWTRIWWQYAHGPSLSPRPNLDRHALVGQAAVFNFALPTFPGYRRRNIVHNNHTRAGFLLVAAPFDRLCVPPSWQDDQAGKGQLCRNDDGWGGEDAVKRDIWNEKGPGARRALWILDSLAGNEKKTAMQPIVSTSLTVPSIHRTTKPQPDEYTLKLSMQYLEFQDTSLPTSLT</sequence>
<proteinExistence type="predicted"/>
<dbReference type="Proteomes" id="UP000217790">
    <property type="component" value="Unassembled WGS sequence"/>
</dbReference>
<evidence type="ECO:0000313" key="3">
    <source>
        <dbReference type="Proteomes" id="UP000217790"/>
    </source>
</evidence>
<evidence type="ECO:0000313" key="2">
    <source>
        <dbReference type="EMBL" id="PBK90976.1"/>
    </source>
</evidence>
<feature type="region of interest" description="Disordered" evidence="1">
    <location>
        <begin position="1"/>
        <end position="28"/>
    </location>
</feature>
<dbReference type="InParanoid" id="A0A2H3DU48"/>
<protein>
    <submittedName>
        <fullName evidence="2">Uncharacterized protein</fullName>
    </submittedName>
</protein>
<keyword evidence="3" id="KW-1185">Reference proteome</keyword>
<organism evidence="2 3">
    <name type="scientific">Armillaria gallica</name>
    <name type="common">Bulbous honey fungus</name>
    <name type="synonym">Armillaria bulbosa</name>
    <dbReference type="NCBI Taxonomy" id="47427"/>
    <lineage>
        <taxon>Eukaryota</taxon>
        <taxon>Fungi</taxon>
        <taxon>Dikarya</taxon>
        <taxon>Basidiomycota</taxon>
        <taxon>Agaricomycotina</taxon>
        <taxon>Agaricomycetes</taxon>
        <taxon>Agaricomycetidae</taxon>
        <taxon>Agaricales</taxon>
        <taxon>Marasmiineae</taxon>
        <taxon>Physalacriaceae</taxon>
        <taxon>Armillaria</taxon>
    </lineage>
</organism>
<dbReference type="AlphaFoldDB" id="A0A2H3DU48"/>
<evidence type="ECO:0000256" key="1">
    <source>
        <dbReference type="SAM" id="MobiDB-lite"/>
    </source>
</evidence>
<reference evidence="3" key="1">
    <citation type="journal article" date="2017" name="Nat. Ecol. Evol.">
        <title>Genome expansion and lineage-specific genetic innovations in the forest pathogenic fungi Armillaria.</title>
        <authorList>
            <person name="Sipos G."/>
            <person name="Prasanna A.N."/>
            <person name="Walter M.C."/>
            <person name="O'Connor E."/>
            <person name="Balint B."/>
            <person name="Krizsan K."/>
            <person name="Kiss B."/>
            <person name="Hess J."/>
            <person name="Varga T."/>
            <person name="Slot J."/>
            <person name="Riley R."/>
            <person name="Boka B."/>
            <person name="Rigling D."/>
            <person name="Barry K."/>
            <person name="Lee J."/>
            <person name="Mihaltcheva S."/>
            <person name="LaButti K."/>
            <person name="Lipzen A."/>
            <person name="Waldron R."/>
            <person name="Moloney N.M."/>
            <person name="Sperisen C."/>
            <person name="Kredics L."/>
            <person name="Vagvoelgyi C."/>
            <person name="Patrignani A."/>
            <person name="Fitzpatrick D."/>
            <person name="Nagy I."/>
            <person name="Doyle S."/>
            <person name="Anderson J.B."/>
            <person name="Grigoriev I.V."/>
            <person name="Gueldener U."/>
            <person name="Muensterkoetter M."/>
            <person name="Nagy L.G."/>
        </authorList>
    </citation>
    <scope>NUCLEOTIDE SEQUENCE [LARGE SCALE GENOMIC DNA]</scope>
    <source>
        <strain evidence="3">Ar21-2</strain>
    </source>
</reference>
<feature type="compositionally biased region" description="Basic and acidic residues" evidence="1">
    <location>
        <begin position="1"/>
        <end position="11"/>
    </location>
</feature>
<gene>
    <name evidence="2" type="ORF">ARMGADRAFT_1032067</name>
</gene>
<dbReference type="EMBL" id="KZ293663">
    <property type="protein sequence ID" value="PBK90976.1"/>
    <property type="molecule type" value="Genomic_DNA"/>
</dbReference>
<accession>A0A2H3DU48</accession>